<proteinExistence type="predicted"/>
<dbReference type="GO" id="GO:0046872">
    <property type="term" value="F:metal ion binding"/>
    <property type="evidence" value="ECO:0007669"/>
    <property type="project" value="UniProtKB-KW"/>
</dbReference>
<evidence type="ECO:0000256" key="3">
    <source>
        <dbReference type="ARBA" id="ARBA00022801"/>
    </source>
</evidence>
<evidence type="ECO:0000256" key="1">
    <source>
        <dbReference type="ARBA" id="ARBA00001947"/>
    </source>
</evidence>
<dbReference type="PANTHER" id="PTHR35005:SF1">
    <property type="entry name" value="2-AMINO-5-FORMYLAMINO-6-RIBOSYLAMINOPYRIMIDIN-4(3H)-ONE 5'-MONOPHOSPHATE DEFORMYLASE"/>
    <property type="match status" value="1"/>
</dbReference>
<evidence type="ECO:0000256" key="2">
    <source>
        <dbReference type="ARBA" id="ARBA00022723"/>
    </source>
</evidence>
<evidence type="ECO:0000256" key="5">
    <source>
        <dbReference type="SAM" id="MobiDB-lite"/>
    </source>
</evidence>
<dbReference type="PATRIC" id="fig|1132509.6.peg.2380"/>
<dbReference type="Gene3D" id="3.40.50.10310">
    <property type="entry name" value="Creatininase"/>
    <property type="match status" value="1"/>
</dbReference>
<dbReference type="SUPFAM" id="SSF102215">
    <property type="entry name" value="Creatininase"/>
    <property type="match status" value="1"/>
</dbReference>
<organism evidence="6 7">
    <name type="scientific">Halococcus hamelinensis 100A6</name>
    <dbReference type="NCBI Taxonomy" id="1132509"/>
    <lineage>
        <taxon>Archaea</taxon>
        <taxon>Methanobacteriati</taxon>
        <taxon>Methanobacteriota</taxon>
        <taxon>Stenosarchaea group</taxon>
        <taxon>Halobacteria</taxon>
        <taxon>Halobacteriales</taxon>
        <taxon>Halococcaceae</taxon>
        <taxon>Halococcus</taxon>
    </lineage>
</organism>
<reference evidence="6 7" key="1">
    <citation type="journal article" date="2014" name="PLoS Genet.">
        <title>Phylogenetically driven sequencing of extremely halophilic archaea reveals strategies for static and dynamic osmo-response.</title>
        <authorList>
            <person name="Becker E.A."/>
            <person name="Seitzer P.M."/>
            <person name="Tritt A."/>
            <person name="Larsen D."/>
            <person name="Krusor M."/>
            <person name="Yao A.I."/>
            <person name="Wu D."/>
            <person name="Madern D."/>
            <person name="Eisen J.A."/>
            <person name="Darling A.E."/>
            <person name="Facciotti M.T."/>
        </authorList>
    </citation>
    <scope>NUCLEOTIDE SEQUENCE [LARGE SCALE GENOMIC DNA]</scope>
    <source>
        <strain evidence="6 7">100A6</strain>
    </source>
</reference>
<dbReference type="GO" id="GO:0016811">
    <property type="term" value="F:hydrolase activity, acting on carbon-nitrogen (but not peptide) bonds, in linear amides"/>
    <property type="evidence" value="ECO:0007669"/>
    <property type="project" value="TreeGrafter"/>
</dbReference>
<dbReference type="Proteomes" id="UP000011566">
    <property type="component" value="Unassembled WGS sequence"/>
</dbReference>
<comment type="cofactor">
    <cofactor evidence="1">
        <name>Zn(2+)</name>
        <dbReference type="ChEBI" id="CHEBI:29105"/>
    </cofactor>
</comment>
<dbReference type="PANTHER" id="PTHR35005">
    <property type="entry name" value="3-DEHYDRO-SCYLLO-INOSOSE HYDROLASE"/>
    <property type="match status" value="1"/>
</dbReference>
<dbReference type="OrthoDB" id="46121at2157"/>
<sequence length="271" mass="28950">MEHHWVGEPAVSWAAMTYANVLDVAERDGSILVVPTGSLEQHGFHLPTATDSILVNAVAQEGATRTSETVPVVVTPPIWTGRSPHHLSLGGTVSLDTRGLLETLRQVAETALRNGFDALVFLNGHGGNASVVTDAVSEVGTAHPSVEVLGLTYFSLAADVVDGIRDSPTGGVSHGGEFETSLMLHVCPELVREDRITGTRRDEPYDAARQDLFVDGPLAVHREFDEYSDSGAVGDPEQASDSKGRELYDHIAANLGDLLTVIHDQNEARSN</sequence>
<dbReference type="Pfam" id="PF02633">
    <property type="entry name" value="Creatininase"/>
    <property type="match status" value="1"/>
</dbReference>
<keyword evidence="2" id="KW-0479">Metal-binding</keyword>
<evidence type="ECO:0008006" key="8">
    <source>
        <dbReference type="Google" id="ProtNLM"/>
    </source>
</evidence>
<keyword evidence="4" id="KW-0862">Zinc</keyword>
<accession>M0M197</accession>
<gene>
    <name evidence="6" type="ORF">C447_10545</name>
</gene>
<dbReference type="RefSeq" id="WP_007693655.1">
    <property type="nucleotide sequence ID" value="NZ_AJRK01000409.1"/>
</dbReference>
<evidence type="ECO:0000313" key="7">
    <source>
        <dbReference type="Proteomes" id="UP000011566"/>
    </source>
</evidence>
<keyword evidence="3" id="KW-0378">Hydrolase</keyword>
<keyword evidence="7" id="KW-1185">Reference proteome</keyword>
<dbReference type="AlphaFoldDB" id="M0M197"/>
<evidence type="ECO:0000256" key="4">
    <source>
        <dbReference type="ARBA" id="ARBA00022833"/>
    </source>
</evidence>
<name>M0M197_9EURY</name>
<dbReference type="EMBL" id="AOMB01000031">
    <property type="protein sequence ID" value="EMA38160.1"/>
    <property type="molecule type" value="Genomic_DNA"/>
</dbReference>
<comment type="caution">
    <text evidence="6">The sequence shown here is derived from an EMBL/GenBank/DDBJ whole genome shotgun (WGS) entry which is preliminary data.</text>
</comment>
<dbReference type="InterPro" id="IPR024087">
    <property type="entry name" value="Creatininase-like_sf"/>
</dbReference>
<feature type="region of interest" description="Disordered" evidence="5">
    <location>
        <begin position="225"/>
        <end position="244"/>
    </location>
</feature>
<dbReference type="eggNOG" id="arCOG04536">
    <property type="taxonomic scope" value="Archaea"/>
</dbReference>
<evidence type="ECO:0000313" key="6">
    <source>
        <dbReference type="EMBL" id="EMA38160.1"/>
    </source>
</evidence>
<dbReference type="InterPro" id="IPR003785">
    <property type="entry name" value="Creatininase/forma_Hydrolase"/>
</dbReference>
<protein>
    <recommendedName>
        <fullName evidence="8">Creatininase</fullName>
    </recommendedName>
</protein>
<dbReference type="GO" id="GO:0009231">
    <property type="term" value="P:riboflavin biosynthetic process"/>
    <property type="evidence" value="ECO:0007669"/>
    <property type="project" value="TreeGrafter"/>
</dbReference>